<evidence type="ECO:0000256" key="1">
    <source>
        <dbReference type="SAM" id="MobiDB-lite"/>
    </source>
</evidence>
<dbReference type="EMBL" id="FTOU01000006">
    <property type="protein sequence ID" value="SIS84544.1"/>
    <property type="molecule type" value="Genomic_DNA"/>
</dbReference>
<dbReference type="Proteomes" id="UP001215549">
    <property type="component" value="Chromosome"/>
</dbReference>
<evidence type="ECO:0000313" key="2">
    <source>
        <dbReference type="EMBL" id="SIS84544.1"/>
    </source>
</evidence>
<name>A0AA46A5P8_9RHOB</name>
<evidence type="ECO:0000313" key="4">
    <source>
        <dbReference type="Proteomes" id="UP000186216"/>
    </source>
</evidence>
<feature type="compositionally biased region" description="Acidic residues" evidence="1">
    <location>
        <begin position="195"/>
        <end position="206"/>
    </location>
</feature>
<organism evidence="2 4">
    <name type="scientific">Paracoccus saliphilus</name>
    <dbReference type="NCBI Taxonomy" id="405559"/>
    <lineage>
        <taxon>Bacteria</taxon>
        <taxon>Pseudomonadati</taxon>
        <taxon>Pseudomonadota</taxon>
        <taxon>Alphaproteobacteria</taxon>
        <taxon>Rhodobacterales</taxon>
        <taxon>Paracoccaceae</taxon>
        <taxon>Paracoccus</taxon>
    </lineage>
</organism>
<reference evidence="2 4" key="1">
    <citation type="submission" date="2017-01" db="EMBL/GenBank/DDBJ databases">
        <authorList>
            <person name="Varghese N."/>
            <person name="Submissions S."/>
        </authorList>
    </citation>
    <scope>NUCLEOTIDE SEQUENCE [LARGE SCALE GENOMIC DNA]</scope>
    <source>
        <strain evidence="2 4">DSM 18447</strain>
    </source>
</reference>
<gene>
    <name evidence="3" type="ORF">JHX88_04790</name>
    <name evidence="2" type="ORF">SAMN05421772_106135</name>
</gene>
<dbReference type="RefSeq" id="WP_076525728.1">
    <property type="nucleotide sequence ID" value="NZ_CP067140.1"/>
</dbReference>
<evidence type="ECO:0000313" key="3">
    <source>
        <dbReference type="EMBL" id="WCR04069.1"/>
    </source>
</evidence>
<dbReference type="EMBL" id="CP067140">
    <property type="protein sequence ID" value="WCR04069.1"/>
    <property type="molecule type" value="Genomic_DNA"/>
</dbReference>
<keyword evidence="5" id="KW-1185">Reference proteome</keyword>
<proteinExistence type="predicted"/>
<evidence type="ECO:0000313" key="5">
    <source>
        <dbReference type="Proteomes" id="UP001215549"/>
    </source>
</evidence>
<dbReference type="AlphaFoldDB" id="A0AA46A5P8"/>
<sequence length="206" mass="21503">MSEIAASERRLSAALDRIDQILETGRPRSAPADGADDPGLRDALEAAQSENTRLKAEIAELRKGNGAPAEPAPGDGEDRLVEASEQAARLAAANDELAASNRALIETAAAQADGDSVTAIREALEAEIEALRAARAAEISNLGDIIIELERLLPEADHGAAPVPEMAGDDAGVPEDGGDTEDRDRQGLFSGVYEDAPEDETGVEDK</sequence>
<feature type="region of interest" description="Disordered" evidence="1">
    <location>
        <begin position="60"/>
        <end position="81"/>
    </location>
</feature>
<feature type="region of interest" description="Disordered" evidence="1">
    <location>
        <begin position="157"/>
        <end position="206"/>
    </location>
</feature>
<protein>
    <submittedName>
        <fullName evidence="2">Uncharacterized protein</fullName>
    </submittedName>
</protein>
<accession>A0AA46A5P8</accession>
<reference evidence="3 5" key="2">
    <citation type="submission" date="2021-01" db="EMBL/GenBank/DDBJ databases">
        <title>Biogeographic distribution of Paracoccus.</title>
        <authorList>
            <person name="Hollensteiner J."/>
            <person name="Leineberger J."/>
            <person name="Brinkhoff T."/>
            <person name="Daniel R."/>
        </authorList>
    </citation>
    <scope>NUCLEOTIDE SEQUENCE [LARGE SCALE GENOMIC DNA]</scope>
    <source>
        <strain evidence="3 5">DSM 18447</strain>
    </source>
</reference>
<dbReference type="Proteomes" id="UP000186216">
    <property type="component" value="Unassembled WGS sequence"/>
</dbReference>